<dbReference type="AlphaFoldDB" id="A0A417YG25"/>
<dbReference type="Pfam" id="PF15980">
    <property type="entry name" value="ComGF"/>
    <property type="match status" value="1"/>
</dbReference>
<name>A0A417YG25_9BACI</name>
<feature type="transmembrane region" description="Helical" evidence="1">
    <location>
        <begin position="32"/>
        <end position="55"/>
    </location>
</feature>
<keyword evidence="1" id="KW-1133">Transmembrane helix</keyword>
<dbReference type="InterPro" id="IPR016977">
    <property type="entry name" value="ComGF"/>
</dbReference>
<keyword evidence="3" id="KW-1185">Reference proteome</keyword>
<dbReference type="Proteomes" id="UP000285456">
    <property type="component" value="Unassembled WGS sequence"/>
</dbReference>
<evidence type="ECO:0000313" key="3">
    <source>
        <dbReference type="Proteomes" id="UP000285456"/>
    </source>
</evidence>
<keyword evidence="1" id="KW-0472">Membrane</keyword>
<organism evidence="2 3">
    <name type="scientific">Oceanobacillus profundus</name>
    <dbReference type="NCBI Taxonomy" id="372463"/>
    <lineage>
        <taxon>Bacteria</taxon>
        <taxon>Bacillati</taxon>
        <taxon>Bacillota</taxon>
        <taxon>Bacilli</taxon>
        <taxon>Bacillales</taxon>
        <taxon>Bacillaceae</taxon>
        <taxon>Oceanobacillus</taxon>
    </lineage>
</organism>
<evidence type="ECO:0000256" key="1">
    <source>
        <dbReference type="SAM" id="Phobius"/>
    </source>
</evidence>
<evidence type="ECO:0008006" key="4">
    <source>
        <dbReference type="Google" id="ProtNLM"/>
    </source>
</evidence>
<evidence type="ECO:0000313" key="2">
    <source>
        <dbReference type="EMBL" id="RHW31712.1"/>
    </source>
</evidence>
<sequence length="160" mass="18483">MSSLKDVLNGIMRKIQKNSSVFMDYKQHEKGFTFITVLCSIVILSVSLPLLGYLLQSMNSKSTYSEISVQQFFQFVRDDIIDATNIYVTNRKLYLVKPHENKTATLELYGTLVRRQVNGKGHEIYLRDVEGISFTPLPYGVQVTVITTSEERYEKKFAYY</sequence>
<gene>
    <name evidence="2" type="ORF">D1B32_13405</name>
</gene>
<proteinExistence type="predicted"/>
<comment type="caution">
    <text evidence="2">The sequence shown here is derived from an EMBL/GenBank/DDBJ whole genome shotgun (WGS) entry which is preliminary data.</text>
</comment>
<accession>A0A417YG25</accession>
<protein>
    <recommendedName>
        <fullName evidence="4">Competence protein ComGF</fullName>
    </recommendedName>
</protein>
<dbReference type="EMBL" id="QWEH01000008">
    <property type="protein sequence ID" value="RHW31712.1"/>
    <property type="molecule type" value="Genomic_DNA"/>
</dbReference>
<dbReference type="OrthoDB" id="2361316at2"/>
<reference evidence="2 3" key="1">
    <citation type="journal article" date="2007" name="Int. J. Syst. Evol. Microbiol.">
        <title>Oceanobacillus profundus sp. nov., isolated from a deep-sea sediment core.</title>
        <authorList>
            <person name="Kim Y.G."/>
            <person name="Choi D.H."/>
            <person name="Hyun S."/>
            <person name="Cho B.C."/>
        </authorList>
    </citation>
    <scope>NUCLEOTIDE SEQUENCE [LARGE SCALE GENOMIC DNA]</scope>
    <source>
        <strain evidence="2 3">DSM 18246</strain>
    </source>
</reference>
<keyword evidence="1" id="KW-0812">Transmembrane</keyword>